<dbReference type="EMBL" id="GBRH01193586">
    <property type="protein sequence ID" value="JAE04310.1"/>
    <property type="molecule type" value="Transcribed_RNA"/>
</dbReference>
<evidence type="ECO:0000313" key="1">
    <source>
        <dbReference type="EMBL" id="JAE04310.1"/>
    </source>
</evidence>
<organism evidence="1">
    <name type="scientific">Arundo donax</name>
    <name type="common">Giant reed</name>
    <name type="synonym">Donax arundinaceus</name>
    <dbReference type="NCBI Taxonomy" id="35708"/>
    <lineage>
        <taxon>Eukaryota</taxon>
        <taxon>Viridiplantae</taxon>
        <taxon>Streptophyta</taxon>
        <taxon>Embryophyta</taxon>
        <taxon>Tracheophyta</taxon>
        <taxon>Spermatophyta</taxon>
        <taxon>Magnoliopsida</taxon>
        <taxon>Liliopsida</taxon>
        <taxon>Poales</taxon>
        <taxon>Poaceae</taxon>
        <taxon>PACMAD clade</taxon>
        <taxon>Arundinoideae</taxon>
        <taxon>Arundineae</taxon>
        <taxon>Arundo</taxon>
    </lineage>
</organism>
<reference evidence="1" key="2">
    <citation type="journal article" date="2015" name="Data Brief">
        <title>Shoot transcriptome of the giant reed, Arundo donax.</title>
        <authorList>
            <person name="Barrero R.A."/>
            <person name="Guerrero F.D."/>
            <person name="Moolhuijzen P."/>
            <person name="Goolsby J.A."/>
            <person name="Tidwell J."/>
            <person name="Bellgard S.E."/>
            <person name="Bellgard M.I."/>
        </authorList>
    </citation>
    <scope>NUCLEOTIDE SEQUENCE</scope>
    <source>
        <tissue evidence="1">Shoot tissue taken approximately 20 cm above the soil surface</tissue>
    </source>
</reference>
<proteinExistence type="predicted"/>
<accession>A0A0A9EU74</accession>
<sequence length="59" mass="6752">MTDCLQEPGPCPCNRAKSRKEPLTGNYINSLLYQAEVPKQTESRILLRLPSYKQAHESF</sequence>
<name>A0A0A9EU74_ARUDO</name>
<reference evidence="1" key="1">
    <citation type="submission" date="2014-09" db="EMBL/GenBank/DDBJ databases">
        <authorList>
            <person name="Magalhaes I.L.F."/>
            <person name="Oliveira U."/>
            <person name="Santos F.R."/>
            <person name="Vidigal T.H.D.A."/>
            <person name="Brescovit A.D."/>
            <person name="Santos A.J."/>
        </authorList>
    </citation>
    <scope>NUCLEOTIDE SEQUENCE</scope>
    <source>
        <tissue evidence="1">Shoot tissue taken approximately 20 cm above the soil surface</tissue>
    </source>
</reference>
<dbReference type="AlphaFoldDB" id="A0A0A9EU74"/>
<protein>
    <submittedName>
        <fullName evidence="1">Uncharacterized protein</fullName>
    </submittedName>
</protein>